<reference evidence="2 3" key="1">
    <citation type="journal article" date="2018" name="MBio">
        <title>Comparative Genomics Reveals the Core Gene Toolbox for the Fungus-Insect Symbiosis.</title>
        <authorList>
            <person name="Wang Y."/>
            <person name="Stata M."/>
            <person name="Wang W."/>
            <person name="Stajich J.E."/>
            <person name="White M.M."/>
            <person name="Moncalvo J.M."/>
        </authorList>
    </citation>
    <scope>NUCLEOTIDE SEQUENCE [LARGE SCALE GENOMIC DNA]</scope>
    <source>
        <strain evidence="2 3">AUS-126-30</strain>
    </source>
</reference>
<name>A0A2U1J333_SMIAN</name>
<dbReference type="EMBL" id="MBFU01000431">
    <property type="protein sequence ID" value="PVZ99470.1"/>
    <property type="molecule type" value="Genomic_DNA"/>
</dbReference>
<evidence type="ECO:0000313" key="2">
    <source>
        <dbReference type="EMBL" id="PVZ99470.1"/>
    </source>
</evidence>
<evidence type="ECO:0000313" key="3">
    <source>
        <dbReference type="Proteomes" id="UP000245591"/>
    </source>
</evidence>
<evidence type="ECO:0000256" key="1">
    <source>
        <dbReference type="SAM" id="SignalP"/>
    </source>
</evidence>
<protein>
    <recommendedName>
        <fullName evidence="4">Carbohydrate-binding module family 19 domain-containing protein</fullName>
    </recommendedName>
</protein>
<evidence type="ECO:0008006" key="4">
    <source>
        <dbReference type="Google" id="ProtNLM"/>
    </source>
</evidence>
<feature type="signal peptide" evidence="1">
    <location>
        <begin position="1"/>
        <end position="19"/>
    </location>
</feature>
<comment type="caution">
    <text evidence="2">The sequence shown here is derived from an EMBL/GenBank/DDBJ whole genome shotgun (WGS) entry which is preliminary data.</text>
</comment>
<gene>
    <name evidence="2" type="ORF">BB558_004414</name>
</gene>
<organism evidence="2 3">
    <name type="scientific">Smittium angustum</name>
    <dbReference type="NCBI Taxonomy" id="133377"/>
    <lineage>
        <taxon>Eukaryota</taxon>
        <taxon>Fungi</taxon>
        <taxon>Fungi incertae sedis</taxon>
        <taxon>Zoopagomycota</taxon>
        <taxon>Kickxellomycotina</taxon>
        <taxon>Harpellomycetes</taxon>
        <taxon>Harpellales</taxon>
        <taxon>Legeriomycetaceae</taxon>
        <taxon>Smittium</taxon>
    </lineage>
</organism>
<keyword evidence="3" id="KW-1185">Reference proteome</keyword>
<proteinExistence type="predicted"/>
<keyword evidence="1" id="KW-0732">Signal</keyword>
<accession>A0A2U1J333</accession>
<dbReference type="Proteomes" id="UP000245591">
    <property type="component" value="Unassembled WGS sequence"/>
</dbReference>
<sequence>MLIKSISLAILSLVSVSFAETCVNDGEELCLQANGLGRAYSRCESGNQVVYNCEADEFCYGSGLSGIMCIQKK</sequence>
<feature type="chain" id="PRO_5015458281" description="Carbohydrate-binding module family 19 domain-containing protein" evidence="1">
    <location>
        <begin position="20"/>
        <end position="73"/>
    </location>
</feature>
<dbReference type="AlphaFoldDB" id="A0A2U1J333"/>